<name>A0A1X2LQD4_9MYCO</name>
<dbReference type="Pfam" id="PF00934">
    <property type="entry name" value="PE"/>
    <property type="match status" value="1"/>
</dbReference>
<dbReference type="STRING" id="1430326.B8W66_20340"/>
<dbReference type="RefSeq" id="WP_085327061.1">
    <property type="nucleotide sequence ID" value="NZ_NCXP01000037.1"/>
</dbReference>
<feature type="domain" description="PE" evidence="1">
    <location>
        <begin position="4"/>
        <end position="94"/>
    </location>
</feature>
<evidence type="ECO:0000313" key="2">
    <source>
        <dbReference type="EMBL" id="OSC38466.1"/>
    </source>
</evidence>
<proteinExistence type="predicted"/>
<protein>
    <submittedName>
        <fullName evidence="2">PE family protein</fullName>
    </submittedName>
</protein>
<reference evidence="2 3" key="1">
    <citation type="submission" date="2017-04" db="EMBL/GenBank/DDBJ databases">
        <title>The new phylogeny of genus Mycobacterium.</title>
        <authorList>
            <person name="Tortoli E."/>
            <person name="Trovato A."/>
            <person name="Cirillo D.M."/>
        </authorList>
    </citation>
    <scope>NUCLEOTIDE SEQUENCE [LARGE SCALE GENOMIC DNA]</scope>
    <source>
        <strain evidence="2 3">TBL 1200985</strain>
    </source>
</reference>
<dbReference type="OrthoDB" id="4740140at2"/>
<organism evidence="2 3">
    <name type="scientific">Mycobacterium decipiens</name>
    <dbReference type="NCBI Taxonomy" id="1430326"/>
    <lineage>
        <taxon>Bacteria</taxon>
        <taxon>Bacillati</taxon>
        <taxon>Actinomycetota</taxon>
        <taxon>Actinomycetes</taxon>
        <taxon>Mycobacteriales</taxon>
        <taxon>Mycobacteriaceae</taxon>
        <taxon>Mycobacterium</taxon>
    </lineage>
</organism>
<dbReference type="InterPro" id="IPR038332">
    <property type="entry name" value="PPE_sf"/>
</dbReference>
<dbReference type="EMBL" id="NCXP01000037">
    <property type="protein sequence ID" value="OSC38466.1"/>
    <property type="molecule type" value="Genomic_DNA"/>
</dbReference>
<dbReference type="InterPro" id="IPR000084">
    <property type="entry name" value="PE-PGRS_N"/>
</dbReference>
<keyword evidence="3" id="KW-1185">Reference proteome</keyword>
<evidence type="ECO:0000313" key="3">
    <source>
        <dbReference type="Proteomes" id="UP000193247"/>
    </source>
</evidence>
<dbReference type="Proteomes" id="UP000193247">
    <property type="component" value="Unassembled WGS sequence"/>
</dbReference>
<accession>A0A1X2LQD4</accession>
<dbReference type="Gene3D" id="1.10.287.850">
    <property type="entry name" value="HP0062-like domain"/>
    <property type="match status" value="1"/>
</dbReference>
<dbReference type="SUPFAM" id="SSF140459">
    <property type="entry name" value="PE/PPE dimer-like"/>
    <property type="match status" value="1"/>
</dbReference>
<dbReference type="AlphaFoldDB" id="A0A1X2LQD4"/>
<comment type="caution">
    <text evidence="2">The sequence shown here is derived from an EMBL/GenBank/DDBJ whole genome shotgun (WGS) entry which is preliminary data.</text>
</comment>
<gene>
    <name evidence="2" type="ORF">B8W66_20340</name>
</gene>
<sequence>MSFVFAAPDMVTAAAGNLAGIGLTLEQATAAAAGPTTSVTAAAADDVSIAISETFGTYGKQFQAYSARAAAFHTEFVGLLNGGAAAYLDTEVANVGQSLAKSANAPAPTGAAAVAAPLLGGLNSAPNELSSITGGGPVGQILNGARQELGAVVSALGGGGGGLLPGLFGPGPFAPTTGAPAPAGGPWQTLFATTGANLQTIYSNWAAHPFPVLQQVIANQTGYAQSIGNEFAAAVQDLPTTVANLPTNIQLAIQNAAAFPAAVQAYVVKQAGYGQAIITSLQNASAELPQTLPTFWADLEKANQALMMGDYHGAVHYLPQATVDLFVSGININNLSEINVEGPAGELLPLMSLPAQMQQDLIDLLPSGAILTQIVQNGFNAVNTVTDSIGLAVVGPPIATLDGLATGLTVLDAAMQTGDGVGAIGALIDMPAYVLNGFLNGVTVVELRIPVSATVTIPLIPPLPPIVIGANTPVLVRMPFVGILAPPQPITATIEVPGLGTPAPLDITVPGMQVAGVVPTLVNVIPAQVAEAISPE</sequence>
<evidence type="ECO:0000259" key="1">
    <source>
        <dbReference type="Pfam" id="PF00934"/>
    </source>
</evidence>